<accession>U4VKV7</accession>
<dbReference type="SUPFAM" id="SSF81464">
    <property type="entry name" value="Cytochrome c oxidase subunit II-like, transmembrane region"/>
    <property type="match status" value="1"/>
</dbReference>
<organism evidence="20 21">
    <name type="scientific">Brucella intermedia 229E</name>
    <dbReference type="NCBI Taxonomy" id="1337887"/>
    <lineage>
        <taxon>Bacteria</taxon>
        <taxon>Pseudomonadati</taxon>
        <taxon>Pseudomonadota</taxon>
        <taxon>Alphaproteobacteria</taxon>
        <taxon>Hyphomicrobiales</taxon>
        <taxon>Brucellaceae</taxon>
        <taxon>Brucella/Ochrobactrum group</taxon>
        <taxon>Brucella</taxon>
    </lineage>
</organism>
<evidence type="ECO:0000256" key="12">
    <source>
        <dbReference type="ARBA" id="ARBA00023136"/>
    </source>
</evidence>
<name>U4VKV7_9HYPH</name>
<gene>
    <name evidence="20" type="ORF">Q644_01355</name>
</gene>
<keyword evidence="10 17" id="KW-1133">Transmembrane helix</keyword>
<feature type="domain" description="Cytochrome oxidase subunit II transmembrane region profile" evidence="19">
    <location>
        <begin position="165"/>
        <end position="260"/>
    </location>
</feature>
<evidence type="ECO:0000256" key="15">
    <source>
        <dbReference type="RuleBase" id="RU000456"/>
    </source>
</evidence>
<dbReference type="GO" id="GO:0005507">
    <property type="term" value="F:copper ion binding"/>
    <property type="evidence" value="ECO:0007669"/>
    <property type="project" value="InterPro"/>
</dbReference>
<evidence type="ECO:0000313" key="20">
    <source>
        <dbReference type="EMBL" id="ERM03507.1"/>
    </source>
</evidence>
<feature type="transmembrane region" description="Helical" evidence="17">
    <location>
        <begin position="140"/>
        <end position="163"/>
    </location>
</feature>
<dbReference type="Proteomes" id="UP000016842">
    <property type="component" value="Unassembled WGS sequence"/>
</dbReference>
<comment type="catalytic activity">
    <reaction evidence="14 16">
        <text>4 Fe(II)-[cytochrome c] + O2 + 8 H(+)(in) = 4 Fe(III)-[cytochrome c] + 2 H2O + 4 H(+)(out)</text>
        <dbReference type="Rhea" id="RHEA:11436"/>
        <dbReference type="Rhea" id="RHEA-COMP:10350"/>
        <dbReference type="Rhea" id="RHEA-COMP:14399"/>
        <dbReference type="ChEBI" id="CHEBI:15377"/>
        <dbReference type="ChEBI" id="CHEBI:15378"/>
        <dbReference type="ChEBI" id="CHEBI:15379"/>
        <dbReference type="ChEBI" id="CHEBI:29033"/>
        <dbReference type="ChEBI" id="CHEBI:29034"/>
        <dbReference type="EC" id="7.1.1.9"/>
    </reaction>
</comment>
<evidence type="ECO:0000256" key="9">
    <source>
        <dbReference type="ARBA" id="ARBA00022982"/>
    </source>
</evidence>
<dbReference type="FunFam" id="2.60.40.420:FF:000001">
    <property type="entry name" value="Cytochrome c oxidase subunit 2"/>
    <property type="match status" value="1"/>
</dbReference>
<evidence type="ECO:0000256" key="17">
    <source>
        <dbReference type="SAM" id="Phobius"/>
    </source>
</evidence>
<dbReference type="InterPro" id="IPR008972">
    <property type="entry name" value="Cupredoxin"/>
</dbReference>
<keyword evidence="11 16" id="KW-0186">Copper</keyword>
<dbReference type="GO" id="GO:0016491">
    <property type="term" value="F:oxidoreductase activity"/>
    <property type="evidence" value="ECO:0007669"/>
    <property type="project" value="InterPro"/>
</dbReference>
<dbReference type="InterPro" id="IPR014222">
    <property type="entry name" value="Cyt_c_oxidase_su2"/>
</dbReference>
<evidence type="ECO:0000256" key="2">
    <source>
        <dbReference type="ARBA" id="ARBA00004141"/>
    </source>
</evidence>
<evidence type="ECO:0000313" key="21">
    <source>
        <dbReference type="Proteomes" id="UP000016842"/>
    </source>
</evidence>
<dbReference type="SUPFAM" id="SSF49503">
    <property type="entry name" value="Cupredoxins"/>
    <property type="match status" value="1"/>
</dbReference>
<evidence type="ECO:0000256" key="10">
    <source>
        <dbReference type="ARBA" id="ARBA00022989"/>
    </source>
</evidence>
<dbReference type="GO" id="GO:0004129">
    <property type="term" value="F:cytochrome-c oxidase activity"/>
    <property type="evidence" value="ECO:0007669"/>
    <property type="project" value="UniProtKB-EC"/>
</dbReference>
<dbReference type="PROSITE" id="PS50857">
    <property type="entry name" value="COX2_CUA"/>
    <property type="match status" value="1"/>
</dbReference>
<dbReference type="InterPro" id="IPR036257">
    <property type="entry name" value="Cyt_c_oxidase_su2_TM_sf"/>
</dbReference>
<evidence type="ECO:0000256" key="4">
    <source>
        <dbReference type="ARBA" id="ARBA00022448"/>
    </source>
</evidence>
<feature type="transmembrane region" description="Helical" evidence="17">
    <location>
        <begin position="93"/>
        <end position="110"/>
    </location>
</feature>
<dbReference type="EC" id="7.1.1.9" evidence="16"/>
<dbReference type="InterPro" id="IPR011759">
    <property type="entry name" value="Cyt_c_oxidase_su2_TM_dom"/>
</dbReference>
<evidence type="ECO:0000256" key="7">
    <source>
        <dbReference type="ARBA" id="ARBA00022723"/>
    </source>
</evidence>
<dbReference type="InterPro" id="IPR045187">
    <property type="entry name" value="CcO_II"/>
</dbReference>
<feature type="domain" description="Cytochrome oxidase subunit II copper A binding" evidence="18">
    <location>
        <begin position="261"/>
        <end position="401"/>
    </location>
</feature>
<keyword evidence="12 17" id="KW-0472">Membrane</keyword>
<dbReference type="GO" id="GO:0042773">
    <property type="term" value="P:ATP synthesis coupled electron transport"/>
    <property type="evidence" value="ECO:0007669"/>
    <property type="project" value="TreeGrafter"/>
</dbReference>
<evidence type="ECO:0000256" key="5">
    <source>
        <dbReference type="ARBA" id="ARBA00022660"/>
    </source>
</evidence>
<evidence type="ECO:0000256" key="8">
    <source>
        <dbReference type="ARBA" id="ARBA00022967"/>
    </source>
</evidence>
<keyword evidence="8" id="KW-1278">Translocase</keyword>
<comment type="cofactor">
    <cofactor evidence="16">
        <name>Cu cation</name>
        <dbReference type="ChEBI" id="CHEBI:23378"/>
    </cofactor>
    <text evidence="16">Binds a copper A center.</text>
</comment>
<evidence type="ECO:0000256" key="1">
    <source>
        <dbReference type="ARBA" id="ARBA00001971"/>
    </source>
</evidence>
<dbReference type="NCBIfam" id="TIGR02866">
    <property type="entry name" value="CoxB"/>
    <property type="match status" value="1"/>
</dbReference>
<evidence type="ECO:0000256" key="13">
    <source>
        <dbReference type="ARBA" id="ARBA00024688"/>
    </source>
</evidence>
<dbReference type="EMBL" id="ASXJ01000010">
    <property type="protein sequence ID" value="ERM03507.1"/>
    <property type="molecule type" value="Genomic_DNA"/>
</dbReference>
<dbReference type="Pfam" id="PF00116">
    <property type="entry name" value="COX2"/>
    <property type="match status" value="1"/>
</dbReference>
<dbReference type="PANTHER" id="PTHR22888">
    <property type="entry name" value="CYTOCHROME C OXIDASE, SUBUNIT II"/>
    <property type="match status" value="1"/>
</dbReference>
<comment type="similarity">
    <text evidence="3 15">Belongs to the cytochrome c oxidase subunit 2 family.</text>
</comment>
<dbReference type="CDD" id="cd13912">
    <property type="entry name" value="CcO_II_C"/>
    <property type="match status" value="1"/>
</dbReference>
<evidence type="ECO:0000256" key="14">
    <source>
        <dbReference type="ARBA" id="ARBA00047816"/>
    </source>
</evidence>
<feature type="transmembrane region" description="Helical" evidence="17">
    <location>
        <begin position="25"/>
        <end position="43"/>
    </location>
</feature>
<proteinExistence type="inferred from homology"/>
<dbReference type="AlphaFoldDB" id="U4VKV7"/>
<feature type="transmembrane region" description="Helical" evidence="17">
    <location>
        <begin position="232"/>
        <end position="253"/>
    </location>
</feature>
<dbReference type="PROSITE" id="PS00078">
    <property type="entry name" value="COX2"/>
    <property type="match status" value="1"/>
</dbReference>
<dbReference type="InterPro" id="IPR034210">
    <property type="entry name" value="CcO_II_C"/>
</dbReference>
<evidence type="ECO:0000256" key="3">
    <source>
        <dbReference type="ARBA" id="ARBA00007866"/>
    </source>
</evidence>
<evidence type="ECO:0000259" key="18">
    <source>
        <dbReference type="PROSITE" id="PS50857"/>
    </source>
</evidence>
<comment type="cofactor">
    <cofactor evidence="1">
        <name>heme</name>
        <dbReference type="ChEBI" id="CHEBI:30413"/>
    </cofactor>
</comment>
<dbReference type="Gene3D" id="2.60.40.420">
    <property type="entry name" value="Cupredoxins - blue copper proteins"/>
    <property type="match status" value="1"/>
</dbReference>
<dbReference type="Gene3D" id="1.10.287.90">
    <property type="match status" value="1"/>
</dbReference>
<dbReference type="InterPro" id="IPR002429">
    <property type="entry name" value="CcO_II-like_C"/>
</dbReference>
<evidence type="ECO:0000256" key="6">
    <source>
        <dbReference type="ARBA" id="ARBA00022692"/>
    </source>
</evidence>
<keyword evidence="5 15" id="KW-0679">Respiratory chain</keyword>
<keyword evidence="9 15" id="KW-0249">Electron transport</keyword>
<keyword evidence="6 15" id="KW-0812">Transmembrane</keyword>
<evidence type="ECO:0000259" key="19">
    <source>
        <dbReference type="PROSITE" id="PS50999"/>
    </source>
</evidence>
<feature type="transmembrane region" description="Helical" evidence="17">
    <location>
        <begin position="190"/>
        <end position="211"/>
    </location>
</feature>
<evidence type="ECO:0000256" key="11">
    <source>
        <dbReference type="ARBA" id="ARBA00023008"/>
    </source>
</evidence>
<keyword evidence="4 15" id="KW-0813">Transport</keyword>
<sequence>MKSPDRITGTLTRCIGHEKRRDRRFSVLAIIATVIPSVASIVTRHVKGSVLSNHGFIKGFVRFSKVFMVGWNNSARPNNPGHSQFFARLRAKMPHRNIFAFLAVCAKVWFERRRGGMRPSLASGVQLERAKRERVLVDKIVATTKGAFGGALAVLWTTGAAFADQPRPWEWRFQDAATGIAEQIHWFERYTLWFIIPITLLVLFLLVWVVLRFRASANPEPSKTSHNTAIEVIWTIGPVIILLFLAVPSFQLLTAQYSPEDPTLTVKATGYQWYWGYEYQVDNPVSFDSLLLKDGDRAAAGKEDKSRYPRLLAVDNEVVVPVGETVRLLVTAADVIHSWTIPAFGVKMDAVPGRINEAWFKADREGLYYGQCSELCGKDHGFMPIAVRVVSKEQYQTWIAAAGSDLNGANKALQAAVEGGANDKVAAAGL</sequence>
<evidence type="ECO:0000256" key="16">
    <source>
        <dbReference type="RuleBase" id="RU004024"/>
    </source>
</evidence>
<comment type="caution">
    <text evidence="20">The sequence shown here is derived from an EMBL/GenBank/DDBJ whole genome shotgun (WGS) entry which is preliminary data.</text>
</comment>
<dbReference type="PATRIC" id="fig|1337887.3.peg.288"/>
<comment type="function">
    <text evidence="13 16">Subunits I and II form the functional core of the enzyme complex. Electrons originating in cytochrome c are transferred via heme a and Cu(A) to the binuclear center formed by heme a3 and Cu(B).</text>
</comment>
<comment type="subcellular location">
    <subcellularLocation>
        <location evidence="15">Cell membrane</location>
        <topology evidence="15">Multi-pass membrane protein</topology>
    </subcellularLocation>
    <subcellularLocation>
        <location evidence="2">Membrane</location>
        <topology evidence="2">Multi-pass membrane protein</topology>
    </subcellularLocation>
</comment>
<reference evidence="20 21" key="1">
    <citation type="journal article" date="2014" name="FEMS Microbiol. Lett.">
        <title>Genome sequencing analysis reveals virulence-related gene content of Ochrobactrum intermedium strain 229E, a urease-positive strain isolated from the human gastric niche.</title>
        <authorList>
            <person name="Kulkarni G.J."/>
            <person name="Shetty S."/>
            <person name="Dharne M.S."/>
            <person name="Shouche Y.S."/>
        </authorList>
    </citation>
    <scope>NUCLEOTIDE SEQUENCE [LARGE SCALE GENOMIC DNA]</scope>
    <source>
        <strain evidence="20 21">229E</strain>
    </source>
</reference>
<dbReference type="Pfam" id="PF02790">
    <property type="entry name" value="COX2_TM"/>
    <property type="match status" value="1"/>
</dbReference>
<dbReference type="PROSITE" id="PS50999">
    <property type="entry name" value="COX2_TM"/>
    <property type="match status" value="1"/>
</dbReference>
<keyword evidence="7 16" id="KW-0479">Metal-binding</keyword>
<dbReference type="PANTHER" id="PTHR22888:SF9">
    <property type="entry name" value="CYTOCHROME C OXIDASE SUBUNIT 2"/>
    <property type="match status" value="1"/>
</dbReference>
<dbReference type="PRINTS" id="PR01166">
    <property type="entry name" value="CYCOXIDASEII"/>
</dbReference>
<dbReference type="GO" id="GO:0005886">
    <property type="term" value="C:plasma membrane"/>
    <property type="evidence" value="ECO:0007669"/>
    <property type="project" value="UniProtKB-SubCell"/>
</dbReference>
<dbReference type="InterPro" id="IPR001505">
    <property type="entry name" value="Copper_CuA"/>
</dbReference>
<protein>
    <recommendedName>
        <fullName evidence="16">Cytochrome c oxidase subunit 2</fullName>
        <ecNumber evidence="16">7.1.1.9</ecNumber>
    </recommendedName>
</protein>